<feature type="region of interest" description="Disordered" evidence="1">
    <location>
        <begin position="696"/>
        <end position="764"/>
    </location>
</feature>
<reference evidence="3" key="2">
    <citation type="submission" date="2013-10" db="EMBL/GenBank/DDBJ databases">
        <authorList>
            <person name="Aslett M."/>
        </authorList>
    </citation>
    <scope>NUCLEOTIDE SEQUENCE [LARGE SCALE GENOMIC DNA]</scope>
    <source>
        <strain evidence="3">Houghton</strain>
    </source>
</reference>
<dbReference type="VEuPathDB" id="ToxoDB:EBH_0026120"/>
<reference evidence="3" key="1">
    <citation type="submission" date="2013-10" db="EMBL/GenBank/DDBJ databases">
        <title>Genomic analysis of the causative agents of coccidiosis in chickens.</title>
        <authorList>
            <person name="Reid A.J."/>
            <person name="Blake D."/>
            <person name="Billington K."/>
            <person name="Browne H."/>
            <person name="Dunn M."/>
            <person name="Hung S."/>
            <person name="Kawahara F."/>
            <person name="Miranda-Saavedra D."/>
            <person name="Mourier T."/>
            <person name="Nagra H."/>
            <person name="Otto T.D."/>
            <person name="Rawlings N."/>
            <person name="Sanchez A."/>
            <person name="Sanders M."/>
            <person name="Subramaniam C."/>
            <person name="Tay Y."/>
            <person name="Dear P."/>
            <person name="Doerig C."/>
            <person name="Gruber A."/>
            <person name="Parkinson J."/>
            <person name="Shirley M."/>
            <person name="Wan K.L."/>
            <person name="Berriman M."/>
            <person name="Tomley F."/>
            <person name="Pain A."/>
        </authorList>
    </citation>
    <scope>NUCLEOTIDE SEQUENCE [LARGE SCALE GENOMIC DNA]</scope>
    <source>
        <strain evidence="3">Houghton</strain>
    </source>
</reference>
<accession>U6LNS5</accession>
<feature type="compositionally biased region" description="Low complexity" evidence="1">
    <location>
        <begin position="742"/>
        <end position="751"/>
    </location>
</feature>
<dbReference type="AlphaFoldDB" id="U6LNS5"/>
<feature type="compositionally biased region" description="Low complexity" evidence="1">
    <location>
        <begin position="708"/>
        <end position="717"/>
    </location>
</feature>
<feature type="compositionally biased region" description="Basic and acidic residues" evidence="1">
    <location>
        <begin position="572"/>
        <end position="581"/>
    </location>
</feature>
<proteinExistence type="predicted"/>
<feature type="region of interest" description="Disordered" evidence="1">
    <location>
        <begin position="985"/>
        <end position="1016"/>
    </location>
</feature>
<feature type="compositionally biased region" description="Polar residues" evidence="1">
    <location>
        <begin position="789"/>
        <end position="807"/>
    </location>
</feature>
<feature type="region of interest" description="Disordered" evidence="1">
    <location>
        <begin position="537"/>
        <end position="591"/>
    </location>
</feature>
<feature type="region of interest" description="Disordered" evidence="1">
    <location>
        <begin position="789"/>
        <end position="814"/>
    </location>
</feature>
<evidence type="ECO:0000313" key="4">
    <source>
        <dbReference type="Proteomes" id="UP000030750"/>
    </source>
</evidence>
<keyword evidence="2" id="KW-1133">Transmembrane helix</keyword>
<feature type="region of interest" description="Disordered" evidence="1">
    <location>
        <begin position="609"/>
        <end position="648"/>
    </location>
</feature>
<keyword evidence="2" id="KW-0472">Membrane</keyword>
<feature type="transmembrane region" description="Helical" evidence="2">
    <location>
        <begin position="113"/>
        <end position="133"/>
    </location>
</feature>
<name>U6LNS5_9EIME</name>
<evidence type="ECO:0000313" key="3">
    <source>
        <dbReference type="EMBL" id="CDJ49430.1"/>
    </source>
</evidence>
<evidence type="ECO:0000256" key="2">
    <source>
        <dbReference type="SAM" id="Phobius"/>
    </source>
</evidence>
<feature type="compositionally biased region" description="Low complexity" evidence="1">
    <location>
        <begin position="622"/>
        <end position="636"/>
    </location>
</feature>
<feature type="transmembrane region" description="Helical" evidence="2">
    <location>
        <begin position="74"/>
        <end position="93"/>
    </location>
</feature>
<feature type="compositionally biased region" description="Low complexity" evidence="1">
    <location>
        <begin position="1088"/>
        <end position="1107"/>
    </location>
</feature>
<dbReference type="EMBL" id="HG711666">
    <property type="protein sequence ID" value="CDJ49430.1"/>
    <property type="molecule type" value="Genomic_DNA"/>
</dbReference>
<keyword evidence="2" id="KW-0812">Transmembrane</keyword>
<feature type="compositionally biased region" description="Polar residues" evidence="1">
    <location>
        <begin position="1141"/>
        <end position="1152"/>
    </location>
</feature>
<feature type="region of interest" description="Disordered" evidence="1">
    <location>
        <begin position="455"/>
        <end position="482"/>
    </location>
</feature>
<dbReference type="OrthoDB" id="348473at2759"/>
<evidence type="ECO:0000256" key="1">
    <source>
        <dbReference type="SAM" id="MobiDB-lite"/>
    </source>
</evidence>
<feature type="compositionally biased region" description="Gly residues" evidence="1">
    <location>
        <begin position="1045"/>
        <end position="1056"/>
    </location>
</feature>
<gene>
    <name evidence="3" type="ORF">EBH_0026120</name>
</gene>
<organism evidence="3 4">
    <name type="scientific">Eimeria brunetti</name>
    <dbReference type="NCBI Taxonomy" id="51314"/>
    <lineage>
        <taxon>Eukaryota</taxon>
        <taxon>Sar</taxon>
        <taxon>Alveolata</taxon>
        <taxon>Apicomplexa</taxon>
        <taxon>Conoidasida</taxon>
        <taxon>Coccidia</taxon>
        <taxon>Eucoccidiorida</taxon>
        <taxon>Eimeriorina</taxon>
        <taxon>Eimeriidae</taxon>
        <taxon>Eimeria</taxon>
    </lineage>
</organism>
<feature type="region of interest" description="Disordered" evidence="1">
    <location>
        <begin position="1039"/>
        <end position="1152"/>
    </location>
</feature>
<dbReference type="Proteomes" id="UP000030750">
    <property type="component" value="Unassembled WGS sequence"/>
</dbReference>
<keyword evidence="4" id="KW-1185">Reference proteome</keyword>
<protein>
    <submittedName>
        <fullName evidence="3">Uncharacterized protein</fullName>
    </submittedName>
</protein>
<feature type="region of interest" description="Disordered" evidence="1">
    <location>
        <begin position="843"/>
        <end position="930"/>
    </location>
</feature>
<feature type="transmembrane region" description="Helical" evidence="2">
    <location>
        <begin position="12"/>
        <end position="30"/>
    </location>
</feature>
<sequence length="1192" mass="126161">MTASPTVLRSYRGYLFWLVLQYMACLTVGSDDFYGEQWPMLALGAIWLASELVTKFSWKLNKRSSGSFAQGMEIFYVLAGVAFQKALFASHLVSHPSERAVAHAVAGASKLSFIFFCLPAGELVLLLLMDSLLQLLLFYPPGRSQQEVYSDGSLLFLTDALFTALPLLLYCFGPWFVDNRGPTSGNSQEQEQGQGDAHFVRGPTATVVAAASAKVKGIMCRSCGNEVPLNLTCPPEAPCSPGLEPHAPPGRRRIREDYGELGKDMPCRVGEPSVERLLVSLVVLLLKRNGGSPGEQGSVFDSAPPTPSQVEALRREVKISRGRHPCRGEAAAGRSSLGLRGDTLDGGGFAVPPPNLWDGGRMQKQAMGPIPFAVPPGRIPTMPLQGRGDGAVWICPAGPAAFDLASGELPPRHMHTPFVAEHIISTAYSPQADFVGSPPYGHAQAGPWVTVSDGASKAATGTRNEEWEAFSPPSPPMAPSEGAHQSLLSYLEEQTHKGSQEHPRAAAGAFQAAIPIVAAASRPARAAAAPVLVIKKRASSQPPSHKAPRSTVLFGTSSNPPDRLLAQATPKAEQKTTHDGEPNSPEISSDNSLERDLAMLIQALGQARQGDTNGSALGEGPRGASSTGGPASAAAAGGTGGQPLTGQLHLHKEGNLHNSTQSSDSHVISQPFVERMTYKRGQETPFAQNGHYYYQQVSSGPERDPQQHQKQQQLLQHHLLHHQKQQEQHAAQHQQQQHHHLGFSGSTRGSISSGGQGGSERSAPLQPQLGVMRAAMDPALPIVLQQLTGREQRQQPPASSTDPNNQKSKQERGAEYGHACNAAAGPASPVHRSAVLDPFAAADEQHKPSPSVVWGRSKAIGANGTPMVSPRKRDRTSSLGPGGAGLPDVADGRIKSGLLPCGPERHFPRSPSAAPRGDKGEGPRGEGVGEEDWLGRGACMHAGPKHFFGTPAPPPRDHAPMQENHTGNTAEQAYQKLHDFAMWRRGRPKGSVGGEAAAGGPRVQPHPTPANLPEPRACMPVRHIAGHGEQDKHLCAPRAASAGRSGKGIGEQGPGGMLPPARRGASAAEGPSTPGGPPHLLILKPGESSQLPSPQGGSSSRLSSSGSARPIEPCCPRHSSPTPAPAEETAGRRQHPPCRGPQQQRVLHANNGNSWESWEPLLQEGTEGFCLPGASVRASRLRAESNEGDEGL</sequence>